<name>A0A6J2KNA0_BOMMA</name>
<sequence length="225" mass="26035">MLERMQRFQKPLSHVLADSTDTESISGTEWSKVDCLLKVMKPLYDATQISCGVKYLTLSMVKPLLFGIINGLNSIEFDYDDSSERGQEFTDNILNGLEVRFCEVDRDIIFKKSTYLDPRYENYFYKEEEVKQIEEDIKLEIVRFLMPGDDSQELNVLTREPSGNQYTGFWSFMKKPTVNAREKNLETLRNEISQEIVVYLNCGLISPQQDPLVASTYPPTHTNTQ</sequence>
<dbReference type="OrthoDB" id="1607513at2759"/>
<reference evidence="2" key="1">
    <citation type="submission" date="2025-08" db="UniProtKB">
        <authorList>
            <consortium name="RefSeq"/>
        </authorList>
    </citation>
    <scope>IDENTIFICATION</scope>
    <source>
        <tissue evidence="2">Silk gland</tissue>
    </source>
</reference>
<keyword evidence="1" id="KW-1185">Reference proteome</keyword>
<dbReference type="Proteomes" id="UP000504629">
    <property type="component" value="Unplaced"/>
</dbReference>
<evidence type="ECO:0000313" key="2">
    <source>
        <dbReference type="RefSeq" id="XP_028041619.1"/>
    </source>
</evidence>
<dbReference type="AlphaFoldDB" id="A0A6J2KNA0"/>
<evidence type="ECO:0000313" key="1">
    <source>
        <dbReference type="Proteomes" id="UP000504629"/>
    </source>
</evidence>
<dbReference type="KEGG" id="bman:114251532"/>
<dbReference type="InterPro" id="IPR012337">
    <property type="entry name" value="RNaseH-like_sf"/>
</dbReference>
<organism evidence="1 2">
    <name type="scientific">Bombyx mandarina</name>
    <name type="common">Wild silk moth</name>
    <name type="synonym">Wild silkworm</name>
    <dbReference type="NCBI Taxonomy" id="7092"/>
    <lineage>
        <taxon>Eukaryota</taxon>
        <taxon>Metazoa</taxon>
        <taxon>Ecdysozoa</taxon>
        <taxon>Arthropoda</taxon>
        <taxon>Hexapoda</taxon>
        <taxon>Insecta</taxon>
        <taxon>Pterygota</taxon>
        <taxon>Neoptera</taxon>
        <taxon>Endopterygota</taxon>
        <taxon>Lepidoptera</taxon>
        <taxon>Glossata</taxon>
        <taxon>Ditrysia</taxon>
        <taxon>Bombycoidea</taxon>
        <taxon>Bombycidae</taxon>
        <taxon>Bombycinae</taxon>
        <taxon>Bombyx</taxon>
    </lineage>
</organism>
<dbReference type="SUPFAM" id="SSF53098">
    <property type="entry name" value="Ribonuclease H-like"/>
    <property type="match status" value="1"/>
</dbReference>
<dbReference type="RefSeq" id="XP_028041619.1">
    <property type="nucleotide sequence ID" value="XM_028185818.1"/>
</dbReference>
<proteinExistence type="predicted"/>
<accession>A0A6J2KNA0</accession>
<gene>
    <name evidence="2" type="primary">LOC114251532</name>
</gene>
<protein>
    <submittedName>
        <fullName evidence="2">Zinc finger BED domain-containing protein 1-like</fullName>
    </submittedName>
</protein>
<dbReference type="GeneID" id="114251532"/>